<feature type="compositionally biased region" description="Polar residues" evidence="1">
    <location>
        <begin position="14"/>
        <end position="25"/>
    </location>
</feature>
<evidence type="ECO:0000256" key="1">
    <source>
        <dbReference type="SAM" id="MobiDB-lite"/>
    </source>
</evidence>
<accession>A0ABN9MHL3</accession>
<feature type="region of interest" description="Disordered" evidence="1">
    <location>
        <begin position="1"/>
        <end position="92"/>
    </location>
</feature>
<gene>
    <name evidence="2" type="ORF">RIMI_LOCUS21110831</name>
</gene>
<reference evidence="2" key="1">
    <citation type="submission" date="2023-07" db="EMBL/GenBank/DDBJ databases">
        <authorList>
            <person name="Stuckert A."/>
        </authorList>
    </citation>
    <scope>NUCLEOTIDE SEQUENCE</scope>
</reference>
<feature type="compositionally biased region" description="Basic and acidic residues" evidence="1">
    <location>
        <begin position="66"/>
        <end position="76"/>
    </location>
</feature>
<dbReference type="Proteomes" id="UP001176940">
    <property type="component" value="Unassembled WGS sequence"/>
</dbReference>
<sequence length="141" mass="15592">MKALDSRFTERSKATSGTTGISHANQIAADRPKDHSVVSKEAKPREVDSSSDSEEKNNATKSLTKRKAELDADLVEKRKKGRPRKDSRMMSVSLAVQSQVASTSEKDLTCMTSAISLRLPYPNHSESLPCRLVQTPQYTLK</sequence>
<evidence type="ECO:0000313" key="2">
    <source>
        <dbReference type="EMBL" id="CAJ0966245.1"/>
    </source>
</evidence>
<evidence type="ECO:0000313" key="3">
    <source>
        <dbReference type="Proteomes" id="UP001176940"/>
    </source>
</evidence>
<proteinExistence type="predicted"/>
<keyword evidence="3" id="KW-1185">Reference proteome</keyword>
<feature type="compositionally biased region" description="Basic and acidic residues" evidence="1">
    <location>
        <begin position="30"/>
        <end position="58"/>
    </location>
</feature>
<feature type="compositionally biased region" description="Basic and acidic residues" evidence="1">
    <location>
        <begin position="1"/>
        <end position="13"/>
    </location>
</feature>
<dbReference type="EMBL" id="CAUEEQ010073183">
    <property type="protein sequence ID" value="CAJ0966245.1"/>
    <property type="molecule type" value="Genomic_DNA"/>
</dbReference>
<protein>
    <submittedName>
        <fullName evidence="2">Uncharacterized protein</fullName>
    </submittedName>
</protein>
<organism evidence="2 3">
    <name type="scientific">Ranitomeya imitator</name>
    <name type="common">mimic poison frog</name>
    <dbReference type="NCBI Taxonomy" id="111125"/>
    <lineage>
        <taxon>Eukaryota</taxon>
        <taxon>Metazoa</taxon>
        <taxon>Chordata</taxon>
        <taxon>Craniata</taxon>
        <taxon>Vertebrata</taxon>
        <taxon>Euteleostomi</taxon>
        <taxon>Amphibia</taxon>
        <taxon>Batrachia</taxon>
        <taxon>Anura</taxon>
        <taxon>Neobatrachia</taxon>
        <taxon>Hyloidea</taxon>
        <taxon>Dendrobatidae</taxon>
        <taxon>Dendrobatinae</taxon>
        <taxon>Ranitomeya</taxon>
    </lineage>
</organism>
<name>A0ABN9MHL3_9NEOB</name>
<comment type="caution">
    <text evidence="2">The sequence shown here is derived from an EMBL/GenBank/DDBJ whole genome shotgun (WGS) entry which is preliminary data.</text>
</comment>